<dbReference type="HAMAP" id="MF_00208">
    <property type="entry name" value="MurE"/>
    <property type="match status" value="1"/>
</dbReference>
<accession>A0A160T920</accession>
<feature type="domain" description="Mur ligase N-terminal catalytic" evidence="2">
    <location>
        <begin position="20"/>
        <end position="64"/>
    </location>
</feature>
<evidence type="ECO:0000259" key="2">
    <source>
        <dbReference type="Pfam" id="PF01225"/>
    </source>
</evidence>
<dbReference type="Gene3D" id="3.40.1190.10">
    <property type="entry name" value="Mur-like, catalytic domain"/>
    <property type="match status" value="1"/>
</dbReference>
<dbReference type="GO" id="GO:0005524">
    <property type="term" value="F:ATP binding"/>
    <property type="evidence" value="ECO:0007669"/>
    <property type="project" value="InterPro"/>
</dbReference>
<evidence type="ECO:0000313" key="5">
    <source>
        <dbReference type="EMBL" id="CUS40081.1"/>
    </source>
</evidence>
<comment type="similarity">
    <text evidence="1">Belongs to the MurCDEF family. MurE subfamily.</text>
</comment>
<dbReference type="InterPro" id="IPR005761">
    <property type="entry name" value="UDP-N-AcMur-Glu-dNH2Pim_ligase"/>
</dbReference>
<dbReference type="EMBL" id="CZQC01000003">
    <property type="protein sequence ID" value="CUS40081.1"/>
    <property type="molecule type" value="Genomic_DNA"/>
</dbReference>
<evidence type="ECO:0000259" key="4">
    <source>
        <dbReference type="Pfam" id="PF08245"/>
    </source>
</evidence>
<organism evidence="5">
    <name type="scientific">hydrothermal vent metagenome</name>
    <dbReference type="NCBI Taxonomy" id="652676"/>
    <lineage>
        <taxon>unclassified sequences</taxon>
        <taxon>metagenomes</taxon>
        <taxon>ecological metagenomes</taxon>
    </lineage>
</organism>
<name>A0A160T920_9ZZZZ</name>
<keyword evidence="5" id="KW-0436">Ligase</keyword>
<reference evidence="5" key="1">
    <citation type="submission" date="2015-10" db="EMBL/GenBank/DDBJ databases">
        <authorList>
            <person name="Gilbert D.G."/>
        </authorList>
    </citation>
    <scope>NUCLEOTIDE SEQUENCE</scope>
</reference>
<feature type="domain" description="Mur ligase central" evidence="4">
    <location>
        <begin position="108"/>
        <end position="308"/>
    </location>
</feature>
<dbReference type="Gene3D" id="3.90.190.20">
    <property type="entry name" value="Mur ligase, C-terminal domain"/>
    <property type="match status" value="1"/>
</dbReference>
<dbReference type="Pfam" id="PF02875">
    <property type="entry name" value="Mur_ligase_C"/>
    <property type="match status" value="1"/>
</dbReference>
<dbReference type="InterPro" id="IPR035911">
    <property type="entry name" value="MurE/MurF_N"/>
</dbReference>
<dbReference type="GO" id="GO:0008360">
    <property type="term" value="P:regulation of cell shape"/>
    <property type="evidence" value="ECO:0007669"/>
    <property type="project" value="InterPro"/>
</dbReference>
<dbReference type="SUPFAM" id="SSF63418">
    <property type="entry name" value="MurE/MurF N-terminal domain"/>
    <property type="match status" value="1"/>
</dbReference>
<evidence type="ECO:0000259" key="3">
    <source>
        <dbReference type="Pfam" id="PF02875"/>
    </source>
</evidence>
<dbReference type="Pfam" id="PF01225">
    <property type="entry name" value="Mur_ligase"/>
    <property type="match status" value="1"/>
</dbReference>
<dbReference type="InterPro" id="IPR000713">
    <property type="entry name" value="Mur_ligase_N"/>
</dbReference>
<dbReference type="NCBIfam" id="NF001126">
    <property type="entry name" value="PRK00139.1-4"/>
    <property type="match status" value="1"/>
</dbReference>
<feature type="domain" description="Mur ligase C-terminal" evidence="3">
    <location>
        <begin position="331"/>
        <end position="455"/>
    </location>
</feature>
<dbReference type="GO" id="GO:0051301">
    <property type="term" value="P:cell division"/>
    <property type="evidence" value="ECO:0007669"/>
    <property type="project" value="InterPro"/>
</dbReference>
<dbReference type="AlphaFoldDB" id="A0A160T920"/>
<dbReference type="NCBIfam" id="TIGR01085">
    <property type="entry name" value="murE"/>
    <property type="match status" value="1"/>
</dbReference>
<proteinExistence type="inferred from homology"/>
<dbReference type="PANTHER" id="PTHR23135:SF4">
    <property type="entry name" value="UDP-N-ACETYLMURAMOYL-L-ALANYL-D-GLUTAMATE--2,6-DIAMINOPIMELATE LIGASE MURE HOMOLOG, CHLOROPLASTIC"/>
    <property type="match status" value="1"/>
</dbReference>
<dbReference type="Pfam" id="PF08245">
    <property type="entry name" value="Mur_ligase_M"/>
    <property type="match status" value="1"/>
</dbReference>
<dbReference type="InterPro" id="IPR036615">
    <property type="entry name" value="Mur_ligase_C_dom_sf"/>
</dbReference>
<gene>
    <name evidence="5" type="ORF">MGWOODY_Tha1050</name>
</gene>
<dbReference type="EC" id="6.3.2.13" evidence="5"/>
<protein>
    <submittedName>
        <fullName evidence="5">UDP-N-acetylmuramoylalanyl-D-glutamate--2,6-diaminopimelate ligase</fullName>
        <ecNumber evidence="5">6.3.2.13</ecNumber>
    </submittedName>
</protein>
<dbReference type="PANTHER" id="PTHR23135">
    <property type="entry name" value="MUR LIGASE FAMILY MEMBER"/>
    <property type="match status" value="1"/>
</dbReference>
<dbReference type="InterPro" id="IPR013221">
    <property type="entry name" value="Mur_ligase_cen"/>
</dbReference>
<evidence type="ECO:0000256" key="1">
    <source>
        <dbReference type="ARBA" id="ARBA00005898"/>
    </source>
</evidence>
<dbReference type="SUPFAM" id="SSF53623">
    <property type="entry name" value="MurD-like peptide ligases, catalytic domain"/>
    <property type="match status" value="1"/>
</dbReference>
<dbReference type="GO" id="GO:0008765">
    <property type="term" value="F:UDP-N-acetylmuramoylalanyl-D-glutamate-2,6-diaminopimelate ligase activity"/>
    <property type="evidence" value="ECO:0007669"/>
    <property type="project" value="UniProtKB-EC"/>
</dbReference>
<dbReference type="SUPFAM" id="SSF53244">
    <property type="entry name" value="MurD-like peptide ligases, peptide-binding domain"/>
    <property type="match status" value="1"/>
</dbReference>
<dbReference type="GO" id="GO:0005737">
    <property type="term" value="C:cytoplasm"/>
    <property type="evidence" value="ECO:0007669"/>
    <property type="project" value="InterPro"/>
</dbReference>
<dbReference type="InterPro" id="IPR036565">
    <property type="entry name" value="Mur-like_cat_sf"/>
</dbReference>
<dbReference type="Gene3D" id="3.40.1390.10">
    <property type="entry name" value="MurE/MurF, N-terminal domain"/>
    <property type="match status" value="1"/>
</dbReference>
<sequence length="489" mass="53122">MKLSAIAAPHLFIPPEWDREINHIVIDSRDVKQGDLFIARVGRDNHGERFIETAIQAGASAVVALGEPGFRCGILGVPIFSTPDLLDHLSDWLHRAYAGVSQLDLTAVTGTNGKSSVTQYIAQLLTQMKIECGLLGTLGNGIWPNLAETRNTTADLSVVLRHLNDMAEQSIKYAALEVSSHGIDQRRIDGIHFKVAVLTNLTRDHLDYHGSMEAYFEAKRRLFVGGNIGAALINIDDGYGRRLAADKDITVPVFTYGHSDKAEVRYHNVELNARGMTATLTTPWGEADIVLPLIGEFNLANATAAIAVLAIQGFPFESLVAAASTLQSVAGRMEVYVKDNGPLAIVDFAHTPDALDNVLNALKPWNKAISLVFGCGGERDRTKRPIMAVIAQAHAAQVWLTDDNPRGENSDQIFSDVLAADGSDNFYCIHDRRKAIESALEKTDKDGIVVITGKGHEAYQEISGTRHAYSDAGVLIAQGYRKAGEDYVA</sequence>
<dbReference type="InterPro" id="IPR004101">
    <property type="entry name" value="Mur_ligase_C"/>
</dbReference>